<dbReference type="GO" id="GO:0016491">
    <property type="term" value="F:oxidoreductase activity"/>
    <property type="evidence" value="ECO:0007669"/>
    <property type="project" value="UniProtKB-KW"/>
</dbReference>
<dbReference type="CDD" id="cd05370">
    <property type="entry name" value="SDR_c2"/>
    <property type="match status" value="1"/>
</dbReference>
<evidence type="ECO:0000256" key="1">
    <source>
        <dbReference type="ARBA" id="ARBA00006484"/>
    </source>
</evidence>
<dbReference type="GO" id="GO:0016020">
    <property type="term" value="C:membrane"/>
    <property type="evidence" value="ECO:0007669"/>
    <property type="project" value="TreeGrafter"/>
</dbReference>
<accession>A0A0V8IZP9</accession>
<dbReference type="Gene3D" id="3.40.50.720">
    <property type="entry name" value="NAD(P)-binding Rossmann-like Domain"/>
    <property type="match status" value="1"/>
</dbReference>
<evidence type="ECO:0000313" key="5">
    <source>
        <dbReference type="Proteomes" id="UP000054099"/>
    </source>
</evidence>
<comment type="similarity">
    <text evidence="1 3">Belongs to the short-chain dehydrogenases/reductases (SDR) family.</text>
</comment>
<organism evidence="4 5">
    <name type="scientific">Fictibacillus enclensis</name>
    <dbReference type="NCBI Taxonomy" id="1017270"/>
    <lineage>
        <taxon>Bacteria</taxon>
        <taxon>Bacillati</taxon>
        <taxon>Bacillota</taxon>
        <taxon>Bacilli</taxon>
        <taxon>Bacillales</taxon>
        <taxon>Fictibacillaceae</taxon>
        <taxon>Fictibacillus</taxon>
    </lineage>
</organism>
<dbReference type="SUPFAM" id="SSF51735">
    <property type="entry name" value="NAD(P)-binding Rossmann-fold domains"/>
    <property type="match status" value="1"/>
</dbReference>
<keyword evidence="2" id="KW-0560">Oxidoreductase</keyword>
<name>A0A0V8IZP9_9BACL</name>
<dbReference type="AlphaFoldDB" id="A0A0V8IZP9"/>
<dbReference type="Pfam" id="PF00106">
    <property type="entry name" value="adh_short"/>
    <property type="match status" value="1"/>
</dbReference>
<evidence type="ECO:0000313" key="4">
    <source>
        <dbReference type="EMBL" id="KSU80245.1"/>
    </source>
</evidence>
<dbReference type="EMBL" id="LNQN01000007">
    <property type="protein sequence ID" value="KSU80245.1"/>
    <property type="molecule type" value="Genomic_DNA"/>
</dbReference>
<dbReference type="OrthoDB" id="9810734at2"/>
<dbReference type="Proteomes" id="UP000054099">
    <property type="component" value="Unassembled WGS sequence"/>
</dbReference>
<dbReference type="RefSeq" id="WP_061975083.1">
    <property type="nucleotide sequence ID" value="NZ_FMAV01000005.1"/>
</dbReference>
<dbReference type="PANTHER" id="PTHR44196">
    <property type="entry name" value="DEHYDROGENASE/REDUCTASE SDR FAMILY MEMBER 7B"/>
    <property type="match status" value="1"/>
</dbReference>
<dbReference type="InterPro" id="IPR036291">
    <property type="entry name" value="NAD(P)-bd_dom_sf"/>
</dbReference>
<dbReference type="PRINTS" id="PR00080">
    <property type="entry name" value="SDRFAMILY"/>
</dbReference>
<dbReference type="PRINTS" id="PR00081">
    <property type="entry name" value="GDHRDH"/>
</dbReference>
<gene>
    <name evidence="4" type="ORF">AS030_20100</name>
</gene>
<sequence length="255" mass="28358">MKLTGNTILVTGGASGIGLAFAERFLKEGNKVIIVGRRQEKLDEAKEKFPELHTKVCDVSNEEERIGLVEWTTKEFPDLNVLVNNAGIQQRVNLLNTTKDWKYYQNELAINVEGPMHLTMLLIPHFVKKERAAIMNVTSGLAIQPGVWVPIYSATKAAMHSFTVTLRHQLAETGVEVVEILPPAVNTDLGGVGLHTFGAPLDDFADTIFNGLRDEKLEVGYGGTEERLHAPREEIEKGVLNAWLGFQKNNPDFRK</sequence>
<evidence type="ECO:0000256" key="2">
    <source>
        <dbReference type="ARBA" id="ARBA00023002"/>
    </source>
</evidence>
<comment type="caution">
    <text evidence="4">The sequence shown here is derived from an EMBL/GenBank/DDBJ whole genome shotgun (WGS) entry which is preliminary data.</text>
</comment>
<protein>
    <submittedName>
        <fullName evidence="4">Cytochrome C</fullName>
    </submittedName>
</protein>
<dbReference type="PROSITE" id="PS00061">
    <property type="entry name" value="ADH_SHORT"/>
    <property type="match status" value="1"/>
</dbReference>
<keyword evidence="5" id="KW-1185">Reference proteome</keyword>
<evidence type="ECO:0000256" key="3">
    <source>
        <dbReference type="RuleBase" id="RU000363"/>
    </source>
</evidence>
<reference evidence="4 5" key="1">
    <citation type="journal article" date="2014" name="Antonie Van Leeuwenhoek">
        <title>Fictibacillus enclensis sp. nov., isolated from marine sediment.</title>
        <authorList>
            <person name="Dastager S.G."/>
            <person name="Mawlankar R."/>
            <person name="Srinivasan K."/>
            <person name="Tang S.K."/>
            <person name="Lee J.C."/>
            <person name="Ramana V.V."/>
            <person name="Shouche Y.S."/>
        </authorList>
    </citation>
    <scope>NUCLEOTIDE SEQUENCE [LARGE SCALE GENOMIC DNA]</scope>
    <source>
        <strain evidence="4 5">NIO-1003</strain>
    </source>
</reference>
<dbReference type="InterPro" id="IPR002347">
    <property type="entry name" value="SDR_fam"/>
</dbReference>
<dbReference type="InterPro" id="IPR020904">
    <property type="entry name" value="Sc_DH/Rdtase_CS"/>
</dbReference>
<dbReference type="PANTHER" id="PTHR44196:SF1">
    <property type="entry name" value="DEHYDROGENASE_REDUCTASE SDR FAMILY MEMBER 7B"/>
    <property type="match status" value="1"/>
</dbReference>
<proteinExistence type="inferred from homology"/>